<evidence type="ECO:0000313" key="3">
    <source>
        <dbReference type="EMBL" id="QDV25397.1"/>
    </source>
</evidence>
<dbReference type="InterPro" id="IPR015168">
    <property type="entry name" value="SsuA/THI5"/>
</dbReference>
<organism evidence="3 4">
    <name type="scientific">Aureliella helgolandensis</name>
    <dbReference type="NCBI Taxonomy" id="2527968"/>
    <lineage>
        <taxon>Bacteria</taxon>
        <taxon>Pseudomonadati</taxon>
        <taxon>Planctomycetota</taxon>
        <taxon>Planctomycetia</taxon>
        <taxon>Pirellulales</taxon>
        <taxon>Pirellulaceae</taxon>
        <taxon>Aureliella</taxon>
    </lineage>
</organism>
<dbReference type="PANTHER" id="PTHR31528:SF3">
    <property type="entry name" value="THIAMINE BIOSYNTHESIS PROTEIN HI_0357-RELATED"/>
    <property type="match status" value="1"/>
</dbReference>
<dbReference type="OrthoDB" id="9815602at2"/>
<dbReference type="EMBL" id="CP036298">
    <property type="protein sequence ID" value="QDV25397.1"/>
    <property type="molecule type" value="Genomic_DNA"/>
</dbReference>
<gene>
    <name evidence="3" type="ORF">Q31a_37230</name>
</gene>
<dbReference type="InterPro" id="IPR027939">
    <property type="entry name" value="NMT1/THI5"/>
</dbReference>
<dbReference type="GO" id="GO:0009228">
    <property type="term" value="P:thiamine biosynthetic process"/>
    <property type="evidence" value="ECO:0007669"/>
    <property type="project" value="InterPro"/>
</dbReference>
<accession>A0A518G9X5</accession>
<dbReference type="RefSeq" id="WP_145080403.1">
    <property type="nucleotide sequence ID" value="NZ_CP036298.1"/>
</dbReference>
<feature type="domain" description="SsuA/THI5-like" evidence="2">
    <location>
        <begin position="81"/>
        <end position="285"/>
    </location>
</feature>
<proteinExistence type="predicted"/>
<dbReference type="Gene3D" id="3.40.190.10">
    <property type="entry name" value="Periplasmic binding protein-like II"/>
    <property type="match status" value="2"/>
</dbReference>
<feature type="region of interest" description="Disordered" evidence="1">
    <location>
        <begin position="1"/>
        <end position="24"/>
    </location>
</feature>
<dbReference type="SUPFAM" id="SSF53850">
    <property type="entry name" value="Periplasmic binding protein-like II"/>
    <property type="match status" value="1"/>
</dbReference>
<evidence type="ECO:0000259" key="2">
    <source>
        <dbReference type="Pfam" id="PF09084"/>
    </source>
</evidence>
<reference evidence="3 4" key="1">
    <citation type="submission" date="2019-02" db="EMBL/GenBank/DDBJ databases">
        <title>Deep-cultivation of Planctomycetes and their phenomic and genomic characterization uncovers novel biology.</title>
        <authorList>
            <person name="Wiegand S."/>
            <person name="Jogler M."/>
            <person name="Boedeker C."/>
            <person name="Pinto D."/>
            <person name="Vollmers J."/>
            <person name="Rivas-Marin E."/>
            <person name="Kohn T."/>
            <person name="Peeters S.H."/>
            <person name="Heuer A."/>
            <person name="Rast P."/>
            <person name="Oberbeckmann S."/>
            <person name="Bunk B."/>
            <person name="Jeske O."/>
            <person name="Meyerdierks A."/>
            <person name="Storesund J.E."/>
            <person name="Kallscheuer N."/>
            <person name="Luecker S."/>
            <person name="Lage O.M."/>
            <person name="Pohl T."/>
            <person name="Merkel B.J."/>
            <person name="Hornburger P."/>
            <person name="Mueller R.-W."/>
            <person name="Bruemmer F."/>
            <person name="Labrenz M."/>
            <person name="Spormann A.M."/>
            <person name="Op den Camp H."/>
            <person name="Overmann J."/>
            <person name="Amann R."/>
            <person name="Jetten M.S.M."/>
            <person name="Mascher T."/>
            <person name="Medema M.H."/>
            <person name="Devos D.P."/>
            <person name="Kaster A.-K."/>
            <person name="Ovreas L."/>
            <person name="Rohde M."/>
            <person name="Galperin M.Y."/>
            <person name="Jogler C."/>
        </authorList>
    </citation>
    <scope>NUCLEOTIDE SEQUENCE [LARGE SCALE GENOMIC DNA]</scope>
    <source>
        <strain evidence="3 4">Q31a</strain>
    </source>
</reference>
<dbReference type="PANTHER" id="PTHR31528">
    <property type="entry name" value="4-AMINO-5-HYDROXYMETHYL-2-METHYLPYRIMIDINE PHOSPHATE SYNTHASE THI11-RELATED"/>
    <property type="match status" value="1"/>
</dbReference>
<name>A0A518G9X5_9BACT</name>
<dbReference type="Proteomes" id="UP000318017">
    <property type="component" value="Chromosome"/>
</dbReference>
<dbReference type="KEGG" id="ahel:Q31a_37230"/>
<evidence type="ECO:0000313" key="4">
    <source>
        <dbReference type="Proteomes" id="UP000318017"/>
    </source>
</evidence>
<dbReference type="Pfam" id="PF09084">
    <property type="entry name" value="NMT1"/>
    <property type="match status" value="1"/>
</dbReference>
<dbReference type="AlphaFoldDB" id="A0A518G9X5"/>
<protein>
    <submittedName>
        <fullName evidence="3">NMT1/THI5 like protein</fullName>
    </submittedName>
</protein>
<sequence length="370" mass="40736">MLSPPLPYTPQSQRTSPTARSRSIPYAHKPPLRLLWSRLLKLTVLNLCLVSWGCNSSAPIARQDDAGNDRVVLMLNWYPEAEHGGFYAAQVHGIFEQHGLNVEIRAGGPNTPVAQELVGGRVQFAIGNADDVLLFREQDAPIVALMAPIQTTPRCILVRASSPVKDLRSLGGMRLQANAGRPFLDYMKAEGLLQNVQVVPYPGTVANFVTDENTAIQAYSFSEPLLAEEEGVQVRKLMLSEIGFNPYASCLLSTESYIEQNHDTVRRMVLACREGWKKYLESPVETNAAILSNNKQGMTTEALEFGVQALRPLCLPNGLPADEVGMMSPNRWSELVDQFVQLKLISSGKVTAESAYTPIFLDRALTADQP</sequence>
<keyword evidence="4" id="KW-1185">Reference proteome</keyword>
<evidence type="ECO:0000256" key="1">
    <source>
        <dbReference type="SAM" id="MobiDB-lite"/>
    </source>
</evidence>
<feature type="compositionally biased region" description="Polar residues" evidence="1">
    <location>
        <begin position="9"/>
        <end position="21"/>
    </location>
</feature>